<protein>
    <submittedName>
        <fullName evidence="4">META and DUF4377 domain-containing protein</fullName>
    </submittedName>
</protein>
<dbReference type="InterPro" id="IPR005184">
    <property type="entry name" value="DUF306_Meta_HslJ"/>
</dbReference>
<reference evidence="4 5" key="1">
    <citation type="journal article" date="2020" name="G3 (Bethesda)">
        <title>CeMbio - The Caenorhabditis elegans Microbiome Resource.</title>
        <authorList>
            <person name="Dirksen P."/>
            <person name="Assie A."/>
            <person name="Zimmermann J."/>
            <person name="Zhang F."/>
            <person name="Tietje A.M."/>
            <person name="Marsh S.A."/>
            <person name="Felix M.A."/>
            <person name="Shapira M."/>
            <person name="Kaleta C."/>
            <person name="Schulenburg H."/>
            <person name="Samuel B."/>
        </authorList>
    </citation>
    <scope>NUCLEOTIDE SEQUENCE [LARGE SCALE GENOMIC DNA]</scope>
    <source>
        <strain evidence="4 5">BIGb0172</strain>
    </source>
</reference>
<dbReference type="RefSeq" id="WP_182324185.1">
    <property type="nucleotide sequence ID" value="NZ_CP058554.1"/>
</dbReference>
<dbReference type="PROSITE" id="PS51257">
    <property type="entry name" value="PROKAR_LIPOPROTEIN"/>
    <property type="match status" value="1"/>
</dbReference>
<dbReference type="Pfam" id="PF03724">
    <property type="entry name" value="META"/>
    <property type="match status" value="1"/>
</dbReference>
<dbReference type="InterPro" id="IPR038670">
    <property type="entry name" value="HslJ-like_sf"/>
</dbReference>
<dbReference type="InterPro" id="IPR053147">
    <property type="entry name" value="Hsp_HslJ-like"/>
</dbReference>
<evidence type="ECO:0000313" key="4">
    <source>
        <dbReference type="EMBL" id="QMV74481.1"/>
    </source>
</evidence>
<dbReference type="PANTHER" id="PTHR35535:SF2">
    <property type="entry name" value="DUF306 DOMAIN-CONTAINING PROTEIN"/>
    <property type="match status" value="1"/>
</dbReference>
<dbReference type="Proteomes" id="UP000515240">
    <property type="component" value="Chromosome"/>
</dbReference>
<proteinExistence type="predicted"/>
<evidence type="ECO:0000259" key="3">
    <source>
        <dbReference type="Pfam" id="PF14302"/>
    </source>
</evidence>
<accession>A0A7G5EKF6</accession>
<evidence type="ECO:0000313" key="5">
    <source>
        <dbReference type="Proteomes" id="UP000515240"/>
    </source>
</evidence>
<dbReference type="AlphaFoldDB" id="A0A7G5EKF6"/>
<feature type="domain" description="DUF306" evidence="2">
    <location>
        <begin position="47"/>
        <end position="166"/>
    </location>
</feature>
<gene>
    <name evidence="4" type="ORF">HS961_17495</name>
</gene>
<feature type="chain" id="PRO_5028946580" evidence="1">
    <location>
        <begin position="19"/>
        <end position="278"/>
    </location>
</feature>
<dbReference type="Pfam" id="PF14302">
    <property type="entry name" value="DUF4377"/>
    <property type="match status" value="1"/>
</dbReference>
<organism evidence="4 5">
    <name type="scientific">Comamonas piscis</name>
    <dbReference type="NCBI Taxonomy" id="1562974"/>
    <lineage>
        <taxon>Bacteria</taxon>
        <taxon>Pseudomonadati</taxon>
        <taxon>Pseudomonadota</taxon>
        <taxon>Betaproteobacteria</taxon>
        <taxon>Burkholderiales</taxon>
        <taxon>Comamonadaceae</taxon>
        <taxon>Comamonas</taxon>
    </lineage>
</organism>
<dbReference type="EMBL" id="CP058554">
    <property type="protein sequence ID" value="QMV74481.1"/>
    <property type="molecule type" value="Genomic_DNA"/>
</dbReference>
<evidence type="ECO:0000259" key="2">
    <source>
        <dbReference type="Pfam" id="PF03724"/>
    </source>
</evidence>
<feature type="signal peptide" evidence="1">
    <location>
        <begin position="1"/>
        <end position="18"/>
    </location>
</feature>
<dbReference type="KEGG" id="cpis:HS961_17495"/>
<dbReference type="Gene3D" id="2.40.128.270">
    <property type="match status" value="1"/>
</dbReference>
<sequence length="278" mass="30045">MQRWKLMSLSAAAAMALAACSSTPSSTSVAPATGSTVPAMNASAADKTLQAYHWDLERAEDQAGRALPAFTALAPKKVLRLGFSGDAKTAHRVSIGNLCNVMGAGYQLDGDKISITNPIGTMMACEPPLMQLEQAVSAQITRAESLRITQDNNAPRLTLHFNDGSRWLLKSVPTNATKYGNAGETMFYEVGPQTKPCNHGVAKGVQCLQVRELRYDSNGRKTVAGDWQHFYGNIEGYQHEAGYSNVLRVKRYTIANPPADASRYAYVLDMTVETAKAP</sequence>
<keyword evidence="5" id="KW-1185">Reference proteome</keyword>
<keyword evidence="1" id="KW-0732">Signal</keyword>
<feature type="domain" description="DUF4377" evidence="3">
    <location>
        <begin position="190"/>
        <end position="273"/>
    </location>
</feature>
<name>A0A7G5EKF6_9BURK</name>
<dbReference type="InterPro" id="IPR025485">
    <property type="entry name" value="DUF4377"/>
</dbReference>
<dbReference type="PANTHER" id="PTHR35535">
    <property type="entry name" value="HEAT SHOCK PROTEIN HSLJ"/>
    <property type="match status" value="1"/>
</dbReference>
<evidence type="ECO:0000256" key="1">
    <source>
        <dbReference type="SAM" id="SignalP"/>
    </source>
</evidence>